<evidence type="ECO:0000313" key="2">
    <source>
        <dbReference type="EMBL" id="NVD27073.1"/>
    </source>
</evidence>
<proteinExistence type="predicted"/>
<dbReference type="RefSeq" id="WP_176278559.1">
    <property type="nucleotide sequence ID" value="NZ_JABWMH010000001.1"/>
</dbReference>
<dbReference type="InterPro" id="IPR007296">
    <property type="entry name" value="DUF403"/>
</dbReference>
<gene>
    <name evidence="2" type="ORF">HUO14_04010</name>
</gene>
<organism evidence="2 3">
    <name type="scientific">Parasphingorhabdus flavimaris</name>
    <dbReference type="NCBI Taxonomy" id="266812"/>
    <lineage>
        <taxon>Bacteria</taxon>
        <taxon>Pseudomonadati</taxon>
        <taxon>Pseudomonadota</taxon>
        <taxon>Alphaproteobacteria</taxon>
        <taxon>Sphingomonadales</taxon>
        <taxon>Sphingomonadaceae</taxon>
        <taxon>Parasphingorhabdus</taxon>
    </lineage>
</organism>
<sequence length="316" mass="35422">MLGKTAASLFWMARLLERTENSARLIEAGFRIALTHSSSAADEWASILASSGAKKNYLAKHEDYSSAKVIDFLLRDNSNPGSVISLIKQARDSARTARIALTREVWEATNEAWMNLKNALANPVDERDLPDVLAVIRKQSSLVRGAVMGTMLRNDGFNFIRLGTFIERADSTARILDVKYYLLLPSIAQIGTAVDNVQWETILRSVSAQRSYRWLNGSDITALSVAEYLILHRQMPRSLAFCYAQISDNLGYLEHEYGSEVTSHRLVSDICDRLLGQPVKSIFENGLHEFIVEFLAANNSLAAQIETDYNFQDRIN</sequence>
<comment type="caution">
    <text evidence="2">The sequence shown here is derived from an EMBL/GenBank/DDBJ whole genome shotgun (WGS) entry which is preliminary data.</text>
</comment>
<name>A0ABX2N0B4_9SPHN</name>
<accession>A0ABX2N0B4</accession>
<dbReference type="PANTHER" id="PTHR34595:SF7">
    <property type="entry name" value="SLL1039 PROTEIN"/>
    <property type="match status" value="1"/>
</dbReference>
<dbReference type="Pfam" id="PF04168">
    <property type="entry name" value="Alpha-E"/>
    <property type="match status" value="1"/>
</dbReference>
<dbReference type="Proteomes" id="UP000652427">
    <property type="component" value="Unassembled WGS sequence"/>
</dbReference>
<dbReference type="EMBL" id="JABWMH010000001">
    <property type="protein sequence ID" value="NVD27073.1"/>
    <property type="molecule type" value="Genomic_DNA"/>
</dbReference>
<evidence type="ECO:0000313" key="3">
    <source>
        <dbReference type="Proteomes" id="UP000652427"/>
    </source>
</evidence>
<protein>
    <submittedName>
        <fullName evidence="2">Alpha-E domain-containing protein</fullName>
    </submittedName>
</protein>
<feature type="domain" description="DUF403" evidence="1">
    <location>
        <begin position="1"/>
        <end position="309"/>
    </location>
</feature>
<dbReference type="InterPro" id="IPR051680">
    <property type="entry name" value="ATP-dep_Glu-Cys_Ligase-2"/>
</dbReference>
<reference evidence="2 3" key="1">
    <citation type="submission" date="2020-06" db="EMBL/GenBank/DDBJ databases">
        <authorList>
            <person name="Kim S.-J."/>
            <person name="Park S.-J."/>
        </authorList>
    </citation>
    <scope>NUCLEOTIDE SEQUENCE [LARGE SCALE GENOMIC DNA]</scope>
    <source>
        <strain evidence="2 3">SW-151</strain>
    </source>
</reference>
<keyword evidence="3" id="KW-1185">Reference proteome</keyword>
<dbReference type="PANTHER" id="PTHR34595">
    <property type="entry name" value="BLR5612 PROTEIN"/>
    <property type="match status" value="1"/>
</dbReference>
<evidence type="ECO:0000259" key="1">
    <source>
        <dbReference type="Pfam" id="PF04168"/>
    </source>
</evidence>